<dbReference type="Gene3D" id="2.60.120.920">
    <property type="match status" value="1"/>
</dbReference>
<feature type="compositionally biased region" description="Basic and acidic residues" evidence="7">
    <location>
        <begin position="73"/>
        <end position="88"/>
    </location>
</feature>
<evidence type="ECO:0000256" key="6">
    <source>
        <dbReference type="ARBA" id="ARBA00022840"/>
    </source>
</evidence>
<dbReference type="Gene3D" id="3.80.10.10">
    <property type="entry name" value="Ribonuclease Inhibitor"/>
    <property type="match status" value="3"/>
</dbReference>
<dbReference type="GO" id="GO:0005524">
    <property type="term" value="F:ATP binding"/>
    <property type="evidence" value="ECO:0007669"/>
    <property type="project" value="UniProtKB-KW"/>
</dbReference>
<reference evidence="9 10" key="1">
    <citation type="submission" date="2020-06" db="EMBL/GenBank/DDBJ databases">
        <authorList>
            <consortium name="Wellcome Sanger Institute Data Sharing"/>
        </authorList>
    </citation>
    <scope>NUCLEOTIDE SEQUENCE [LARGE SCALE GENOMIC DNA]</scope>
</reference>
<dbReference type="PROSITE" id="PS50837">
    <property type="entry name" value="NACHT"/>
    <property type="match status" value="1"/>
</dbReference>
<dbReference type="Pfam" id="PF17776">
    <property type="entry name" value="NLRC4_HD2"/>
    <property type="match status" value="1"/>
</dbReference>
<proteinExistence type="predicted"/>
<accession>A0AAY4A1Q7</accession>
<dbReference type="SMART" id="SM00368">
    <property type="entry name" value="LRR_RI"/>
    <property type="match status" value="9"/>
</dbReference>
<dbReference type="SUPFAM" id="SSF57845">
    <property type="entry name" value="B-box zinc-binding domain"/>
    <property type="match status" value="1"/>
</dbReference>
<dbReference type="CDD" id="cd19802">
    <property type="entry name" value="Bbox1_TRIM8-like"/>
    <property type="match status" value="1"/>
</dbReference>
<keyword evidence="3" id="KW-0433">Leucine-rich repeat</keyword>
<dbReference type="Gene3D" id="3.30.160.60">
    <property type="entry name" value="Classic Zinc Finger"/>
    <property type="match status" value="1"/>
</dbReference>
<dbReference type="FunFam" id="3.40.50.300:FF:000210">
    <property type="entry name" value="Si:dkey-16p6.1"/>
    <property type="match status" value="1"/>
</dbReference>
<dbReference type="SMART" id="SM01288">
    <property type="entry name" value="FISNA"/>
    <property type="match status" value="1"/>
</dbReference>
<dbReference type="Pfam" id="PF17779">
    <property type="entry name" value="WHD_NOD2"/>
    <property type="match status" value="1"/>
</dbReference>
<name>A0AAY4A1Q7_9TELE</name>
<evidence type="ECO:0000256" key="2">
    <source>
        <dbReference type="ARBA" id="ARBA00022490"/>
    </source>
</evidence>
<keyword evidence="4" id="KW-0677">Repeat</keyword>
<dbReference type="GeneTree" id="ENSGT01150000286927"/>
<keyword evidence="5" id="KW-0547">Nucleotide-binding</keyword>
<evidence type="ECO:0000256" key="1">
    <source>
        <dbReference type="ARBA" id="ARBA00004496"/>
    </source>
</evidence>
<dbReference type="InterPro" id="IPR041075">
    <property type="entry name" value="NOD1/2_WH"/>
</dbReference>
<evidence type="ECO:0000259" key="8">
    <source>
        <dbReference type="PROSITE" id="PS50837"/>
    </source>
</evidence>
<evidence type="ECO:0000256" key="7">
    <source>
        <dbReference type="SAM" id="MobiDB-lite"/>
    </source>
</evidence>
<dbReference type="SUPFAM" id="SSF49899">
    <property type="entry name" value="Concanavalin A-like lectins/glucanases"/>
    <property type="match status" value="1"/>
</dbReference>
<dbReference type="Proteomes" id="UP000694580">
    <property type="component" value="Chromosome 2"/>
</dbReference>
<dbReference type="Pfam" id="PF13516">
    <property type="entry name" value="LRR_6"/>
    <property type="match status" value="3"/>
</dbReference>
<reference evidence="9" key="2">
    <citation type="submission" date="2025-08" db="UniProtKB">
        <authorList>
            <consortium name="Ensembl"/>
        </authorList>
    </citation>
    <scope>IDENTIFICATION</scope>
</reference>
<dbReference type="PANTHER" id="PTHR24106">
    <property type="entry name" value="NACHT, LRR AND CARD DOMAINS-CONTAINING"/>
    <property type="match status" value="1"/>
</dbReference>
<evidence type="ECO:0000256" key="4">
    <source>
        <dbReference type="ARBA" id="ARBA00022737"/>
    </source>
</evidence>
<organism evidence="9 10">
    <name type="scientific">Denticeps clupeoides</name>
    <name type="common">denticle herring</name>
    <dbReference type="NCBI Taxonomy" id="299321"/>
    <lineage>
        <taxon>Eukaryota</taxon>
        <taxon>Metazoa</taxon>
        <taxon>Chordata</taxon>
        <taxon>Craniata</taxon>
        <taxon>Vertebrata</taxon>
        <taxon>Euteleostomi</taxon>
        <taxon>Actinopterygii</taxon>
        <taxon>Neopterygii</taxon>
        <taxon>Teleostei</taxon>
        <taxon>Clupei</taxon>
        <taxon>Clupeiformes</taxon>
        <taxon>Denticipitoidei</taxon>
        <taxon>Denticipitidae</taxon>
        <taxon>Denticeps</taxon>
    </lineage>
</organism>
<dbReference type="InterPro" id="IPR029495">
    <property type="entry name" value="NACHT-assoc"/>
</dbReference>
<dbReference type="InterPro" id="IPR001611">
    <property type="entry name" value="Leu-rich_rpt"/>
</dbReference>
<dbReference type="Ensembl" id="ENSDCDT00010001125.1">
    <property type="protein sequence ID" value="ENSDCDP00010001071.1"/>
    <property type="gene ID" value="ENSDCDG00010000600.1"/>
</dbReference>
<dbReference type="GO" id="GO:0005737">
    <property type="term" value="C:cytoplasm"/>
    <property type="evidence" value="ECO:0007669"/>
    <property type="project" value="UniProtKB-SubCell"/>
</dbReference>
<sequence>MSLSVEDEDGPASPKSGDDQGSIKRAEKHGSPTERHLSVNSDESMDKDINFRQRPHTHDTRELMKGRNTSHRCLSEKSDDSMDKDINFKQRAHASPLRPSSISRRCRSESSEDSIDKDINFRQRFHTTNRRYLAEKHGYPTERCLSVNSDESMDKDINFRQRPHSHDTRAISDDLQCATCQKKLKDLISSPTGSRYFRQCICDWDTSGLIQVQKTASDHCSAKQGDVVCDFCTEPKLKATHSCINCPALLCQAHTDQHSEIRALQKHTLVELTESQEQKYCPHYRVLEIFCKSDQTNICWDCAADEHKCHIKYYRDITVPDTLHLIQVAFGSLMKKSFENFKLHLNKDYPEILGSETESLCAADVGKKMTECFGNEGALRILLHSLENANPLCQLERSVKSNLKKKFKNISEGISAQGQATSLNEIFTDVYITEGGAAGVNNQHEVRQIEAYSHEEVNQDTPIKCNDIFKQLPGQRKEIRTVLSKGIAGIGKTVSVQKFILDWAEGKANQDIEVIIPLPFRDLNLLKSRNLSLENLLHRYEPHLKAVEDIEELDAKVLLIFDGLDECRHPLDFNKNELWSTVTEPTSVDVLLTNIISGNLLPSALIWITSRPAAASKIPPQHVDRLTVVRGFNDDQKEEYFRKKISDKTQADRIVRHIQTSRTLYIMCHIPVFCWISAMVLSNVLKDVDIEELPQTLTEMYTHFLLIQTSLKNEKYEEFKRKTPQDLSYPDKEMILKLGKLAFEQLVKENQIFYEDDLIDCGIDVKKASVYSSLCTEIFREEKGLYMEKVFCFVHLTIQEYLAAVHVHVSYATNSDVLNISKYRRDKDNFTLTDVHKNVVEKALQSPNGHLDLFLRFLLGLSRDQDQTILQNLLTKEDPGTLWKILKIIRKPRKRHSHSATNTEILADADETIKFIKQKIKMVLSPERSINLFHCLNELKDTSLVDEILSTFRSAVLSNKKIEPEKCSALSYVLLMSGEILEDFDLKKFTASAEGLERLLLMLKACRKGKAVDCNITSKSCETVAMALQSENSPLRELDLSYNNLTDAGGKRLCSGLMSPHCKLEKISLKRCSFTDAVCEYLTTALHSFKTSQLRELNLSFNDIQDSGITVLFTALMNPLCKLSNIRVADCNLTVQSCEIMSLVLQSENSALIELDLSYNSLGDDGLSLLCSGLLSPHCILQKLWLGECGLTADCCAELAKVLQCSTSKLINLKLRDNDLEDRGIKVLCTGLQDPNCRLQTLGMTGCLITDEGCTCLASALALNPLHLKELYLNYNHPGDTGIERLHALMMNPEIKLEKLVLEPLGDTRIIAGSRKYMNQLTLKPCANSHLLLLSEDKRSVETRDLSEIDIQSKEALPKHCYWEVDWTGEKIEVGVSSQRRKTENQPFPCLVIQRNTYCFVHNGKTVSERINYPIQRIGVYLDKVAGSLSFYCVFPGAQYFLDKFYKTGAQNRFFAAFKLYSNSTMSLCSLYEQNDEL</sequence>
<gene>
    <name evidence="9" type="primary">LOC114767658</name>
</gene>
<dbReference type="RefSeq" id="XP_028815264.1">
    <property type="nucleotide sequence ID" value="XM_028959431.1"/>
</dbReference>
<keyword evidence="6" id="KW-0067">ATP-binding</keyword>
<reference evidence="9" key="3">
    <citation type="submission" date="2025-09" db="UniProtKB">
        <authorList>
            <consortium name="Ensembl"/>
        </authorList>
    </citation>
    <scope>IDENTIFICATION</scope>
</reference>
<dbReference type="InterPro" id="IPR041267">
    <property type="entry name" value="NLRP_HD2"/>
</dbReference>
<dbReference type="InterPro" id="IPR032675">
    <property type="entry name" value="LRR_dom_sf"/>
</dbReference>
<feature type="compositionally biased region" description="Basic and acidic residues" evidence="7">
    <location>
        <begin position="16"/>
        <end position="37"/>
    </location>
</feature>
<dbReference type="Gene3D" id="3.40.50.300">
    <property type="entry name" value="P-loop containing nucleotide triphosphate hydrolases"/>
    <property type="match status" value="1"/>
</dbReference>
<feature type="compositionally biased region" description="Basic and acidic residues" evidence="7">
    <location>
        <begin position="44"/>
        <end position="65"/>
    </location>
</feature>
<feature type="region of interest" description="Disordered" evidence="7">
    <location>
        <begin position="1"/>
        <end position="113"/>
    </location>
</feature>
<dbReference type="CDD" id="cd19769">
    <property type="entry name" value="Bbox2_TRIM16-like"/>
    <property type="match status" value="1"/>
</dbReference>
<evidence type="ECO:0000313" key="10">
    <source>
        <dbReference type="Proteomes" id="UP000694580"/>
    </source>
</evidence>
<dbReference type="InterPro" id="IPR007111">
    <property type="entry name" value="NACHT_NTPase"/>
</dbReference>
<evidence type="ECO:0000313" key="9">
    <source>
        <dbReference type="Ensembl" id="ENSDCDP00010001071.1"/>
    </source>
</evidence>
<feature type="domain" description="NACHT" evidence="8">
    <location>
        <begin position="480"/>
        <end position="614"/>
    </location>
</feature>
<evidence type="ECO:0000256" key="3">
    <source>
        <dbReference type="ARBA" id="ARBA00022614"/>
    </source>
</evidence>
<protein>
    <recommendedName>
        <fullName evidence="8">NACHT domain-containing protein</fullName>
    </recommendedName>
</protein>
<keyword evidence="2" id="KW-0963">Cytoplasm</keyword>
<keyword evidence="10" id="KW-1185">Reference proteome</keyword>
<dbReference type="SUPFAM" id="SSF52047">
    <property type="entry name" value="RNI-like"/>
    <property type="match status" value="1"/>
</dbReference>
<dbReference type="InterPro" id="IPR043136">
    <property type="entry name" value="B30.2/SPRY_sf"/>
</dbReference>
<dbReference type="Pfam" id="PF05729">
    <property type="entry name" value="NACHT"/>
    <property type="match status" value="1"/>
</dbReference>
<dbReference type="GeneID" id="114767658"/>
<dbReference type="Pfam" id="PF14484">
    <property type="entry name" value="FISNA"/>
    <property type="match status" value="1"/>
</dbReference>
<comment type="subcellular location">
    <subcellularLocation>
        <location evidence="1">Cytoplasm</location>
    </subcellularLocation>
</comment>
<evidence type="ECO:0000256" key="5">
    <source>
        <dbReference type="ARBA" id="ARBA00022741"/>
    </source>
</evidence>
<dbReference type="InterPro" id="IPR027417">
    <property type="entry name" value="P-loop_NTPase"/>
</dbReference>
<feature type="compositionally biased region" description="Acidic residues" evidence="7">
    <location>
        <begin position="1"/>
        <end position="10"/>
    </location>
</feature>
<dbReference type="InterPro" id="IPR013320">
    <property type="entry name" value="ConA-like_dom_sf"/>
</dbReference>
<dbReference type="Gene3D" id="4.10.830.40">
    <property type="match status" value="1"/>
</dbReference>
<dbReference type="InterPro" id="IPR051261">
    <property type="entry name" value="NLR"/>
</dbReference>